<evidence type="ECO:0000256" key="3">
    <source>
        <dbReference type="ARBA" id="ARBA00022989"/>
    </source>
</evidence>
<organism evidence="9 10">
    <name type="scientific">Talaromyces rugulosus</name>
    <name type="common">Penicillium rugulosum</name>
    <dbReference type="NCBI Taxonomy" id="121627"/>
    <lineage>
        <taxon>Eukaryota</taxon>
        <taxon>Fungi</taxon>
        <taxon>Dikarya</taxon>
        <taxon>Ascomycota</taxon>
        <taxon>Pezizomycotina</taxon>
        <taxon>Eurotiomycetes</taxon>
        <taxon>Eurotiomycetidae</taxon>
        <taxon>Eurotiales</taxon>
        <taxon>Trichocomaceae</taxon>
        <taxon>Talaromyces</taxon>
        <taxon>Talaromyces sect. Islandici</taxon>
    </lineage>
</organism>
<protein>
    <recommendedName>
        <fullName evidence="8">Rhodopsin domain-containing protein</fullName>
    </recommendedName>
</protein>
<dbReference type="AlphaFoldDB" id="A0A7H8R3R8"/>
<evidence type="ECO:0000256" key="6">
    <source>
        <dbReference type="SAM" id="MobiDB-lite"/>
    </source>
</evidence>
<comment type="similarity">
    <text evidence="5">Belongs to the SAT4 family.</text>
</comment>
<reference evidence="10" key="1">
    <citation type="submission" date="2020-06" db="EMBL/GenBank/DDBJ databases">
        <title>A chromosome-scale genome assembly of Talaromyces rugulosus W13939.</title>
        <authorList>
            <person name="Wang B."/>
            <person name="Guo L."/>
            <person name="Ye K."/>
            <person name="Wang L."/>
        </authorList>
    </citation>
    <scope>NUCLEOTIDE SEQUENCE [LARGE SCALE GENOMIC DNA]</scope>
    <source>
        <strain evidence="10">W13939</strain>
    </source>
</reference>
<dbReference type="EMBL" id="CP055901">
    <property type="protein sequence ID" value="QKX61039.1"/>
    <property type="molecule type" value="Genomic_DNA"/>
</dbReference>
<feature type="transmembrane region" description="Helical" evidence="7">
    <location>
        <begin position="210"/>
        <end position="230"/>
    </location>
</feature>
<evidence type="ECO:0000313" key="10">
    <source>
        <dbReference type="Proteomes" id="UP000509510"/>
    </source>
</evidence>
<keyword evidence="4 7" id="KW-0472">Membrane</keyword>
<name>A0A7H8R3R8_TALRU</name>
<keyword evidence="2 7" id="KW-0812">Transmembrane</keyword>
<dbReference type="InterPro" id="IPR052337">
    <property type="entry name" value="SAT4-like"/>
</dbReference>
<feature type="transmembrane region" description="Helical" evidence="7">
    <location>
        <begin position="12"/>
        <end position="36"/>
    </location>
</feature>
<dbReference type="RefSeq" id="XP_035347214.1">
    <property type="nucleotide sequence ID" value="XM_035491321.1"/>
</dbReference>
<feature type="transmembrane region" description="Helical" evidence="7">
    <location>
        <begin position="236"/>
        <end position="260"/>
    </location>
</feature>
<evidence type="ECO:0000256" key="4">
    <source>
        <dbReference type="ARBA" id="ARBA00023136"/>
    </source>
</evidence>
<feature type="transmembrane region" description="Helical" evidence="7">
    <location>
        <begin position="180"/>
        <end position="198"/>
    </location>
</feature>
<evidence type="ECO:0000259" key="8">
    <source>
        <dbReference type="Pfam" id="PF20684"/>
    </source>
</evidence>
<dbReference type="Proteomes" id="UP000509510">
    <property type="component" value="Chromosome IV"/>
</dbReference>
<keyword evidence="3 7" id="KW-1133">Transmembrane helix</keyword>
<dbReference type="InterPro" id="IPR049326">
    <property type="entry name" value="Rhodopsin_dom_fungi"/>
</dbReference>
<feature type="domain" description="Rhodopsin" evidence="8">
    <location>
        <begin position="32"/>
        <end position="267"/>
    </location>
</feature>
<feature type="region of interest" description="Disordered" evidence="6">
    <location>
        <begin position="293"/>
        <end position="314"/>
    </location>
</feature>
<evidence type="ECO:0000313" key="9">
    <source>
        <dbReference type="EMBL" id="QKX61039.1"/>
    </source>
</evidence>
<evidence type="ECO:0000256" key="5">
    <source>
        <dbReference type="ARBA" id="ARBA00038359"/>
    </source>
</evidence>
<dbReference type="Pfam" id="PF20684">
    <property type="entry name" value="Fung_rhodopsin"/>
    <property type="match status" value="1"/>
</dbReference>
<dbReference type="OrthoDB" id="444631at2759"/>
<dbReference type="PANTHER" id="PTHR33048">
    <property type="entry name" value="PTH11-LIKE INTEGRAL MEMBRANE PROTEIN (AFU_ORTHOLOGUE AFUA_5G11245)"/>
    <property type="match status" value="1"/>
</dbReference>
<dbReference type="GO" id="GO:0016020">
    <property type="term" value="C:membrane"/>
    <property type="evidence" value="ECO:0007669"/>
    <property type="project" value="UniProtKB-SubCell"/>
</dbReference>
<accession>A0A7H8R3R8</accession>
<sequence length="364" mass="40583">MAFEINKDPTQFAQFVTLIIFTPLGIAVTALRFVGVRRVTRKVGVEDWLAVIATIFFVLTNLAGLMAISILNGRQITQEVIETPSDYARMRKWDISGLYFYFVQVLSVKLSILAFYHRIFGISSTACRIWIYILASAQTILFIAFCIFQGLQCVPFQRYFDLSVPGTCKDEGTVILGGELPNSIIDFAMVILAMIMIRPLHLSFNDKLRITVLFGLGFIVGIIGFVKIAVTYSTSILYAFSMVSLWTGVQMFTALLCCSLPMYNTFLPMAASFWNRLSQHPILEWTSRARSSRTSAKGSGKRSANNSDQSSSQDWENLVDYNGTKGLAGPPAGAYGNSHVLGDISPITHPQVYSKHIQRQFDVI</sequence>
<comment type="subcellular location">
    <subcellularLocation>
        <location evidence="1">Membrane</location>
        <topology evidence="1">Multi-pass membrane protein</topology>
    </subcellularLocation>
</comment>
<dbReference type="PANTHER" id="PTHR33048:SF47">
    <property type="entry name" value="INTEGRAL MEMBRANE PROTEIN-RELATED"/>
    <property type="match status" value="1"/>
</dbReference>
<proteinExistence type="inferred from homology"/>
<feature type="transmembrane region" description="Helical" evidence="7">
    <location>
        <begin position="48"/>
        <end position="71"/>
    </location>
</feature>
<feature type="transmembrane region" description="Helical" evidence="7">
    <location>
        <begin position="98"/>
        <end position="117"/>
    </location>
</feature>
<evidence type="ECO:0000256" key="2">
    <source>
        <dbReference type="ARBA" id="ARBA00022692"/>
    </source>
</evidence>
<keyword evidence="10" id="KW-1185">Reference proteome</keyword>
<dbReference type="GeneID" id="55995674"/>
<dbReference type="KEGG" id="trg:TRUGW13939_08185"/>
<evidence type="ECO:0000256" key="7">
    <source>
        <dbReference type="SAM" id="Phobius"/>
    </source>
</evidence>
<feature type="transmembrane region" description="Helical" evidence="7">
    <location>
        <begin position="129"/>
        <end position="151"/>
    </location>
</feature>
<gene>
    <name evidence="9" type="ORF">TRUGW13939_08185</name>
</gene>
<evidence type="ECO:0000256" key="1">
    <source>
        <dbReference type="ARBA" id="ARBA00004141"/>
    </source>
</evidence>